<proteinExistence type="predicted"/>
<sequence length="85" mass="9381">MNSWRAANTSVPSRDTTVVLSTETAPETDPLPTAPCSVVWSQGRPYVLEPAAGTLRWVGTDHRGRPLTLSGEELRRRGWTHRRAG</sequence>
<evidence type="ECO:0000256" key="1">
    <source>
        <dbReference type="SAM" id="MobiDB-lite"/>
    </source>
</evidence>
<comment type="caution">
    <text evidence="2">The sequence shown here is derived from an EMBL/GenBank/DDBJ whole genome shotgun (WGS) entry which is preliminary data.</text>
</comment>
<protein>
    <submittedName>
        <fullName evidence="2">Uncharacterized protein</fullName>
    </submittedName>
</protein>
<reference evidence="3" key="1">
    <citation type="journal article" date="2019" name="Int. J. Syst. Evol. Microbiol.">
        <title>The Global Catalogue of Microorganisms (GCM) 10K type strain sequencing project: providing services to taxonomists for standard genome sequencing and annotation.</title>
        <authorList>
            <consortium name="The Broad Institute Genomics Platform"/>
            <consortium name="The Broad Institute Genome Sequencing Center for Infectious Disease"/>
            <person name="Wu L."/>
            <person name="Ma J."/>
        </authorList>
    </citation>
    <scope>NUCLEOTIDE SEQUENCE [LARGE SCALE GENOMIC DNA]</scope>
    <source>
        <strain evidence="3">CGMCC 4.7677</strain>
    </source>
</reference>
<feature type="compositionally biased region" description="Polar residues" evidence="1">
    <location>
        <begin position="1"/>
        <end position="25"/>
    </location>
</feature>
<evidence type="ECO:0000313" key="2">
    <source>
        <dbReference type="EMBL" id="GHE82996.1"/>
    </source>
</evidence>
<evidence type="ECO:0000313" key="3">
    <source>
        <dbReference type="Proteomes" id="UP000605897"/>
    </source>
</evidence>
<accession>A0ABQ3IFR7</accession>
<keyword evidence="3" id="KW-1185">Reference proteome</keyword>
<dbReference type="EMBL" id="BNAU01000001">
    <property type="protein sequence ID" value="GHE82996.1"/>
    <property type="molecule type" value="Genomic_DNA"/>
</dbReference>
<name>A0ABQ3IFR7_9PSEU</name>
<dbReference type="Proteomes" id="UP000605897">
    <property type="component" value="Unassembled WGS sequence"/>
</dbReference>
<gene>
    <name evidence="2" type="ORF">GCM10017786_12460</name>
</gene>
<organism evidence="2 3">
    <name type="scientific">Amycolatopsis deserti</name>
    <dbReference type="NCBI Taxonomy" id="185696"/>
    <lineage>
        <taxon>Bacteria</taxon>
        <taxon>Bacillati</taxon>
        <taxon>Actinomycetota</taxon>
        <taxon>Actinomycetes</taxon>
        <taxon>Pseudonocardiales</taxon>
        <taxon>Pseudonocardiaceae</taxon>
        <taxon>Amycolatopsis</taxon>
    </lineage>
</organism>
<feature type="region of interest" description="Disordered" evidence="1">
    <location>
        <begin position="1"/>
        <end position="33"/>
    </location>
</feature>